<evidence type="ECO:0000313" key="5">
    <source>
        <dbReference type="Proteomes" id="UP001216638"/>
    </source>
</evidence>
<dbReference type="GO" id="GO:0005829">
    <property type="term" value="C:cytosol"/>
    <property type="evidence" value="ECO:0007669"/>
    <property type="project" value="TreeGrafter"/>
</dbReference>
<dbReference type="GO" id="GO:0016788">
    <property type="term" value="F:hydrolase activity, acting on ester bonds"/>
    <property type="evidence" value="ECO:0007669"/>
    <property type="project" value="InterPro"/>
</dbReference>
<dbReference type="Pfam" id="PF00149">
    <property type="entry name" value="Metallophos"/>
    <property type="match status" value="1"/>
</dbReference>
<feature type="signal peptide" evidence="1">
    <location>
        <begin position="1"/>
        <end position="22"/>
    </location>
</feature>
<dbReference type="GO" id="GO:0005576">
    <property type="term" value="C:extracellular region"/>
    <property type="evidence" value="ECO:0007669"/>
    <property type="project" value="UniProtKB-ARBA"/>
</dbReference>
<dbReference type="PANTHER" id="PTHR11575">
    <property type="entry name" value="5'-NUCLEOTIDASE-RELATED"/>
    <property type="match status" value="1"/>
</dbReference>
<dbReference type="InterPro" id="IPR053828">
    <property type="entry name" value="Nucleosidase_C"/>
</dbReference>
<dbReference type="InterPro" id="IPR036907">
    <property type="entry name" value="5'-Nucleotdase_C_sf"/>
</dbReference>
<dbReference type="InterPro" id="IPR004843">
    <property type="entry name" value="Calcineurin-like_PHP"/>
</dbReference>
<feature type="chain" id="PRO_5041973040" description="Calcineurin-like phosphoesterase domain-containing protein" evidence="1">
    <location>
        <begin position="23"/>
        <end position="712"/>
    </location>
</feature>
<dbReference type="Gene3D" id="3.60.21.10">
    <property type="match status" value="1"/>
</dbReference>
<dbReference type="FunFam" id="3.60.21.10:FF:000043">
    <property type="entry name" value="Ser/Thr protein phosphatase family"/>
    <property type="match status" value="1"/>
</dbReference>
<sequence length="712" mass="78581">MGLARAAAWVGAACLCAAAAHGAPDVWDDAAHGRGRLPRIDDQLRPLHWGQLQILHTTDIHGWFQGHTKLSPPEPNYSGDWGDFVAFAHHLRRRAAERGVDLLLVDTGDLHDGNGLSDAFPQVPPTSPTYAYAVNGHVSDQVFALADYDVLTIGNHELYNFSVAKDVYEDFVPRWHGRYLTSNVNISLPDTPGGAPRSRPIGARWTRFTTPHQNLTVQAYGVLFDFRLAAQGITVQDPVAMVREPWFTESLRQPHVDVFVVAGHMPVTGDPGWDAVHAAIRAAWPDTPILMLAGHTHVRDCRMPDRRAMVLESGRYLETVGWMSISNVSAPAPTLARRYIDANPRNFAFHAGLAHVGELSTARGRYVRAVMDAVARAWDLPHLYGLVPQDYFLDRFPAHANHSLLALLTRRILPEIVRPANPRHTHVPTVVLLNSGSQRFDVLAGPFTKNDQYITSPFRDDFLYIADVPWRIARTLVHALNRRGATHNPPGPAQHAAQGAADSVFQRYLGRQWAAYWAGEARSESAAPAATTGRPEQARRLDELRAQLAANESDSPLLDGRASLGYVTIDACPGPGDDTVHTPVPFSADQPEYVAAHPEPPPDDEARVDVVFVDFILEPLVALLNDADAGRRYTSADAHRWGNVSTQWLYPRFAAHAWRPQDAARAWAELDTAARLHGYPPLAKYDTYAHDPYDAVRAARAAHAPLVFQPAT</sequence>
<name>A0AAF0IRC6_9BASI</name>
<dbReference type="Proteomes" id="UP001216638">
    <property type="component" value="Chromosome 6"/>
</dbReference>
<keyword evidence="1" id="KW-0732">Signal</keyword>
<accession>A0AAF0IRC6</accession>
<evidence type="ECO:0008006" key="6">
    <source>
        <dbReference type="Google" id="ProtNLM"/>
    </source>
</evidence>
<feature type="domain" description="Calcineurin-like phosphoesterase" evidence="2">
    <location>
        <begin position="53"/>
        <end position="298"/>
    </location>
</feature>
<dbReference type="EMBL" id="CP119956">
    <property type="protein sequence ID" value="WFC97035.1"/>
    <property type="molecule type" value="Genomic_DNA"/>
</dbReference>
<proteinExistence type="predicted"/>
<evidence type="ECO:0000256" key="1">
    <source>
        <dbReference type="SAM" id="SignalP"/>
    </source>
</evidence>
<evidence type="ECO:0000259" key="3">
    <source>
        <dbReference type="Pfam" id="PF21953"/>
    </source>
</evidence>
<dbReference type="SUPFAM" id="SSF56300">
    <property type="entry name" value="Metallo-dependent phosphatases"/>
    <property type="match status" value="1"/>
</dbReference>
<dbReference type="SUPFAM" id="SSF55816">
    <property type="entry name" value="5'-nucleotidase (syn. UDP-sugar hydrolase), C-terminal domain"/>
    <property type="match status" value="1"/>
</dbReference>
<dbReference type="Gene3D" id="3.90.780.10">
    <property type="entry name" value="5'-Nucleotidase, C-terminal domain"/>
    <property type="match status" value="1"/>
</dbReference>
<reference evidence="4" key="1">
    <citation type="submission" date="2023-03" db="EMBL/GenBank/DDBJ databases">
        <title>Mating type loci evolution in Malassezia.</title>
        <authorList>
            <person name="Coelho M.A."/>
        </authorList>
    </citation>
    <scope>NUCLEOTIDE SEQUENCE</scope>
    <source>
        <strain evidence="4">CBS 14135</strain>
    </source>
</reference>
<dbReference type="AlphaFoldDB" id="A0AAF0IRC6"/>
<dbReference type="InterPro" id="IPR006179">
    <property type="entry name" value="5_nucleotidase/apyrase"/>
</dbReference>
<organism evidence="4 5">
    <name type="scientific">Malassezia brasiliensis</name>
    <dbReference type="NCBI Taxonomy" id="1821822"/>
    <lineage>
        <taxon>Eukaryota</taxon>
        <taxon>Fungi</taxon>
        <taxon>Dikarya</taxon>
        <taxon>Basidiomycota</taxon>
        <taxon>Ustilaginomycotina</taxon>
        <taxon>Malasseziomycetes</taxon>
        <taxon>Malasseziales</taxon>
        <taxon>Malasseziaceae</taxon>
        <taxon>Malassezia</taxon>
    </lineage>
</organism>
<dbReference type="PANTHER" id="PTHR11575:SF22">
    <property type="entry name" value="ADL392WP"/>
    <property type="match status" value="1"/>
</dbReference>
<protein>
    <recommendedName>
        <fullName evidence="6">Calcineurin-like phosphoesterase domain-containing protein</fullName>
    </recommendedName>
</protein>
<dbReference type="PROSITE" id="PS00785">
    <property type="entry name" value="5_NUCLEOTIDASE_1"/>
    <property type="match status" value="1"/>
</dbReference>
<dbReference type="InterPro" id="IPR029052">
    <property type="entry name" value="Metallo-depent_PP-like"/>
</dbReference>
<keyword evidence="5" id="KW-1185">Reference proteome</keyword>
<dbReference type="InterPro" id="IPR006146">
    <property type="entry name" value="5'-Nucleotdase_CS"/>
</dbReference>
<evidence type="ECO:0000259" key="2">
    <source>
        <dbReference type="Pfam" id="PF00149"/>
    </source>
</evidence>
<dbReference type="GO" id="GO:0000166">
    <property type="term" value="F:nucleotide binding"/>
    <property type="evidence" value="ECO:0007669"/>
    <property type="project" value="InterPro"/>
</dbReference>
<evidence type="ECO:0000313" key="4">
    <source>
        <dbReference type="EMBL" id="WFC97035.1"/>
    </source>
</evidence>
<dbReference type="GO" id="GO:0009166">
    <property type="term" value="P:nucleotide catabolic process"/>
    <property type="evidence" value="ECO:0007669"/>
    <property type="project" value="InterPro"/>
</dbReference>
<gene>
    <name evidence="4" type="ORF">MBRA1_003702</name>
</gene>
<dbReference type="GO" id="GO:0046872">
    <property type="term" value="F:metal ion binding"/>
    <property type="evidence" value="ECO:0007669"/>
    <property type="project" value="InterPro"/>
</dbReference>
<dbReference type="Pfam" id="PF21953">
    <property type="entry name" value="NadN_nucleosid_C"/>
    <property type="match status" value="1"/>
</dbReference>
<feature type="domain" description="Putative 5'-nucleotidase C-terminal" evidence="3">
    <location>
        <begin position="390"/>
        <end position="618"/>
    </location>
</feature>